<protein>
    <submittedName>
        <fullName evidence="2">Uncharacterized protein</fullName>
    </submittedName>
</protein>
<dbReference type="EMBL" id="VJMJ01000313">
    <property type="protein sequence ID" value="KAF0723249.1"/>
    <property type="molecule type" value="Genomic_DNA"/>
</dbReference>
<reference evidence="2 3" key="1">
    <citation type="submission" date="2019-07" db="EMBL/GenBank/DDBJ databases">
        <title>Genomics analysis of Aphanomyces spp. identifies a new class of oomycete effector associated with host adaptation.</title>
        <authorList>
            <person name="Gaulin E."/>
        </authorList>
    </citation>
    <scope>NUCLEOTIDE SEQUENCE [LARGE SCALE GENOMIC DNA]</scope>
    <source>
        <strain evidence="2 3">ATCC 201684</strain>
    </source>
</reference>
<gene>
    <name evidence="2" type="ORF">Ae201684_017865</name>
</gene>
<evidence type="ECO:0000313" key="3">
    <source>
        <dbReference type="Proteomes" id="UP000481153"/>
    </source>
</evidence>
<evidence type="ECO:0000313" key="2">
    <source>
        <dbReference type="EMBL" id="KAF0723249.1"/>
    </source>
</evidence>
<evidence type="ECO:0000256" key="1">
    <source>
        <dbReference type="SAM" id="SignalP"/>
    </source>
</evidence>
<feature type="signal peptide" evidence="1">
    <location>
        <begin position="1"/>
        <end position="16"/>
    </location>
</feature>
<proteinExistence type="predicted"/>
<sequence length="167" mass="17697">MKCAFVLSLLAAVVAADSNSGCGNLVPCKLPNGTLVECQNPNHRQCCQGVPFWVYITSGGKTVYQSCCKDANGKPLIAQGGCPTSRPKTTIPKPTPTPACGNLIPCNLPNGTLVECQNPNHRQCCHGLPYWTYINDGGKAVYQSCCQDPNGKPFIVAGPSCSSHKRS</sequence>
<name>A0A6G0W849_9STRA</name>
<feature type="chain" id="PRO_5026281481" evidence="1">
    <location>
        <begin position="17"/>
        <end position="167"/>
    </location>
</feature>
<accession>A0A6G0W849</accession>
<dbReference type="AlphaFoldDB" id="A0A6G0W849"/>
<keyword evidence="3" id="KW-1185">Reference proteome</keyword>
<comment type="caution">
    <text evidence="2">The sequence shown here is derived from an EMBL/GenBank/DDBJ whole genome shotgun (WGS) entry which is preliminary data.</text>
</comment>
<dbReference type="VEuPathDB" id="FungiDB:AeMF1_002542"/>
<dbReference type="Proteomes" id="UP000481153">
    <property type="component" value="Unassembled WGS sequence"/>
</dbReference>
<organism evidence="2 3">
    <name type="scientific">Aphanomyces euteiches</name>
    <dbReference type="NCBI Taxonomy" id="100861"/>
    <lineage>
        <taxon>Eukaryota</taxon>
        <taxon>Sar</taxon>
        <taxon>Stramenopiles</taxon>
        <taxon>Oomycota</taxon>
        <taxon>Saprolegniomycetes</taxon>
        <taxon>Saprolegniales</taxon>
        <taxon>Verrucalvaceae</taxon>
        <taxon>Aphanomyces</taxon>
    </lineage>
</organism>
<keyword evidence="1" id="KW-0732">Signal</keyword>